<feature type="transmembrane region" description="Helical" evidence="1">
    <location>
        <begin position="273"/>
        <end position="294"/>
    </location>
</feature>
<dbReference type="EMBL" id="WJJP01000531">
    <property type="protein sequence ID" value="MBD3326154.1"/>
    <property type="molecule type" value="Genomic_DNA"/>
</dbReference>
<evidence type="ECO:0000313" key="2">
    <source>
        <dbReference type="EMBL" id="MBD3326154.1"/>
    </source>
</evidence>
<gene>
    <name evidence="2" type="ORF">GF339_16325</name>
</gene>
<feature type="transmembrane region" description="Helical" evidence="1">
    <location>
        <begin position="159"/>
        <end position="178"/>
    </location>
</feature>
<dbReference type="Proteomes" id="UP000649604">
    <property type="component" value="Unassembled WGS sequence"/>
</dbReference>
<keyword evidence="1" id="KW-0812">Transmembrane</keyword>
<protein>
    <recommendedName>
        <fullName evidence="4">Flippase-like domain-containing protein</fullName>
    </recommendedName>
</protein>
<accession>A0A9D5JXJ7</accession>
<feature type="transmembrane region" description="Helical" evidence="1">
    <location>
        <begin position="108"/>
        <end position="126"/>
    </location>
</feature>
<evidence type="ECO:0000313" key="3">
    <source>
        <dbReference type="Proteomes" id="UP000649604"/>
    </source>
</evidence>
<evidence type="ECO:0000256" key="1">
    <source>
        <dbReference type="SAM" id="Phobius"/>
    </source>
</evidence>
<feature type="transmembrane region" description="Helical" evidence="1">
    <location>
        <begin position="36"/>
        <end position="57"/>
    </location>
</feature>
<name>A0A9D5JXJ7_9BACT</name>
<feature type="transmembrane region" description="Helical" evidence="1">
    <location>
        <begin position="184"/>
        <end position="205"/>
    </location>
</feature>
<sequence length="359" mass="39726">MAAGVPAISCATCDGNWHWDCCFTILPGSIGDAMTLLRRIVGIGLILVFGVFLYTTITHKMADASTLALSPRAMPLLLSFIGMVLWVMMYELAWEWLLRKVCLPGASLAWTITGHAFFTSLLARYTPGQVWQMLVRVEALKEHHIPRQATLRSVLYEQLHFLGATLVYAFLLSPFFWTTLLGDIPLALLFLVFLAAIGGVSMWLFTPHHVMHVVNLVSATLTRKKFSAPLTMSGTRGQWHMSFGLFFVLVLLQSGVLYPLIRDLLPSTLSLTLTQWIVLLGAYPLARMIGQLAVIFPGGLGVREGVYVLLLLPLVEGQIGSVIAVWARLLQLGAELLMWLCFGGLRLTARLSTDASQRK</sequence>
<keyword evidence="1" id="KW-1133">Transmembrane helix</keyword>
<proteinExistence type="predicted"/>
<organism evidence="2 3">
    <name type="scientific">candidate division KSB3 bacterium</name>
    <dbReference type="NCBI Taxonomy" id="2044937"/>
    <lineage>
        <taxon>Bacteria</taxon>
        <taxon>candidate division KSB3</taxon>
    </lineage>
</organism>
<reference evidence="2" key="1">
    <citation type="submission" date="2019-11" db="EMBL/GenBank/DDBJ databases">
        <title>Microbial mats filling the niche in hypersaline microbial mats.</title>
        <authorList>
            <person name="Wong H.L."/>
            <person name="Macleod F.I."/>
            <person name="White R.A. III"/>
            <person name="Burns B.P."/>
        </authorList>
    </citation>
    <scope>NUCLEOTIDE SEQUENCE</scope>
    <source>
        <strain evidence="2">Rbin_158</strain>
    </source>
</reference>
<feature type="transmembrane region" description="Helical" evidence="1">
    <location>
        <begin position="242"/>
        <end position="261"/>
    </location>
</feature>
<feature type="transmembrane region" description="Helical" evidence="1">
    <location>
        <begin position="306"/>
        <end position="326"/>
    </location>
</feature>
<comment type="caution">
    <text evidence="2">The sequence shown here is derived from an EMBL/GenBank/DDBJ whole genome shotgun (WGS) entry which is preliminary data.</text>
</comment>
<feature type="transmembrane region" description="Helical" evidence="1">
    <location>
        <begin position="69"/>
        <end position="88"/>
    </location>
</feature>
<dbReference type="AlphaFoldDB" id="A0A9D5JXJ7"/>
<evidence type="ECO:0008006" key="4">
    <source>
        <dbReference type="Google" id="ProtNLM"/>
    </source>
</evidence>
<keyword evidence="1" id="KW-0472">Membrane</keyword>